<dbReference type="EMBL" id="BAAAEI010000006">
    <property type="protein sequence ID" value="GAA0347652.1"/>
    <property type="molecule type" value="Genomic_DNA"/>
</dbReference>
<dbReference type="RefSeq" id="WP_343842504.1">
    <property type="nucleotide sequence ID" value="NZ_BAAAEI010000006.1"/>
</dbReference>
<gene>
    <name evidence="2" type="ORF">GCM10009092_10030</name>
</gene>
<feature type="signal peptide" evidence="1">
    <location>
        <begin position="1"/>
        <end position="19"/>
    </location>
</feature>
<name>A0ABP3GKB9_9ALTE</name>
<organism evidence="2 3">
    <name type="scientific">Bowmanella denitrificans</name>
    <dbReference type="NCBI Taxonomy" id="366582"/>
    <lineage>
        <taxon>Bacteria</taxon>
        <taxon>Pseudomonadati</taxon>
        <taxon>Pseudomonadota</taxon>
        <taxon>Gammaproteobacteria</taxon>
        <taxon>Alteromonadales</taxon>
        <taxon>Alteromonadaceae</taxon>
        <taxon>Bowmanella</taxon>
    </lineage>
</organism>
<proteinExistence type="predicted"/>
<reference evidence="3" key="1">
    <citation type="journal article" date="2019" name="Int. J. Syst. Evol. Microbiol.">
        <title>The Global Catalogue of Microorganisms (GCM) 10K type strain sequencing project: providing services to taxonomists for standard genome sequencing and annotation.</title>
        <authorList>
            <consortium name="The Broad Institute Genomics Platform"/>
            <consortium name="The Broad Institute Genome Sequencing Center for Infectious Disease"/>
            <person name="Wu L."/>
            <person name="Ma J."/>
        </authorList>
    </citation>
    <scope>NUCLEOTIDE SEQUENCE [LARGE SCALE GENOMIC DNA]</scope>
    <source>
        <strain evidence="3">JCM 13378</strain>
    </source>
</reference>
<evidence type="ECO:0000313" key="3">
    <source>
        <dbReference type="Proteomes" id="UP001501757"/>
    </source>
</evidence>
<accession>A0ABP3GKB9</accession>
<evidence type="ECO:0000313" key="2">
    <source>
        <dbReference type="EMBL" id="GAA0347652.1"/>
    </source>
</evidence>
<keyword evidence="3" id="KW-1185">Reference proteome</keyword>
<sequence>MRKVIGTCLLLSFSSLTQAALIHSSTQVQGNSLIESFDLAPNTSITIRDEGLQFNNWLNIALMPTSTGAKGTGTIGIGMPNMGFGNNGTWYGSDPERGGYLFRHESMRRPESQATRFTLSGLHSFVGADFITTARDEVNAFEIRALDQNANLLESYRIDALMPSGGEFLGIQRAQNDIRYFEFVNLNINSRPTTALDNFRVSTMVTGQIDEPTTWSLLALSLLAMASTAKTRRKAKYSES</sequence>
<dbReference type="Proteomes" id="UP001501757">
    <property type="component" value="Unassembled WGS sequence"/>
</dbReference>
<evidence type="ECO:0008006" key="4">
    <source>
        <dbReference type="Google" id="ProtNLM"/>
    </source>
</evidence>
<keyword evidence="1" id="KW-0732">Signal</keyword>
<evidence type="ECO:0000256" key="1">
    <source>
        <dbReference type="SAM" id="SignalP"/>
    </source>
</evidence>
<comment type="caution">
    <text evidence="2">The sequence shown here is derived from an EMBL/GenBank/DDBJ whole genome shotgun (WGS) entry which is preliminary data.</text>
</comment>
<feature type="chain" id="PRO_5045163419" description="PEP-CTERM protein-sorting domain-containing protein" evidence="1">
    <location>
        <begin position="20"/>
        <end position="240"/>
    </location>
</feature>
<protein>
    <recommendedName>
        <fullName evidence="4">PEP-CTERM protein-sorting domain-containing protein</fullName>
    </recommendedName>
</protein>